<feature type="region of interest" description="Disordered" evidence="1">
    <location>
        <begin position="1"/>
        <end position="41"/>
    </location>
</feature>
<gene>
    <name evidence="2" type="ORF">DPMN_040074</name>
</gene>
<dbReference type="EMBL" id="JAIWYP010000011">
    <property type="protein sequence ID" value="KAH3733642.1"/>
    <property type="molecule type" value="Genomic_DNA"/>
</dbReference>
<reference evidence="2" key="2">
    <citation type="submission" date="2020-11" db="EMBL/GenBank/DDBJ databases">
        <authorList>
            <person name="McCartney M.A."/>
            <person name="Auch B."/>
            <person name="Kono T."/>
            <person name="Mallez S."/>
            <person name="Becker A."/>
            <person name="Gohl D.M."/>
            <person name="Silverstein K.A.T."/>
            <person name="Koren S."/>
            <person name="Bechman K.B."/>
            <person name="Herman A."/>
            <person name="Abrahante J.E."/>
            <person name="Garbe J."/>
        </authorList>
    </citation>
    <scope>NUCLEOTIDE SEQUENCE</scope>
    <source>
        <strain evidence="2">Duluth1</strain>
        <tissue evidence="2">Whole animal</tissue>
    </source>
</reference>
<proteinExistence type="predicted"/>
<evidence type="ECO:0000256" key="1">
    <source>
        <dbReference type="SAM" id="MobiDB-lite"/>
    </source>
</evidence>
<evidence type="ECO:0000313" key="3">
    <source>
        <dbReference type="Proteomes" id="UP000828390"/>
    </source>
</evidence>
<sequence length="191" mass="20733">MAEASLHVVDDSNSQEHGNFTPKSTSSCSKTRASSKPNVRDLDKRILDMEAKFDSNSENILQSLETVKNAHLSGGSASLNSAIKQSTMGLAQLIAVSGDTDSVSRPRRLINLNNDIDNEIVSDDILSLHPRDQERRDLLGLCEKGTSAHSDISVCSSESGLFKQYTNPETRNMLSELFGSKHSKKKGGGQV</sequence>
<evidence type="ECO:0000313" key="2">
    <source>
        <dbReference type="EMBL" id="KAH3733642.1"/>
    </source>
</evidence>
<name>A0A9D4HUN2_DREPO</name>
<accession>A0A9D4HUN2</accession>
<dbReference type="Proteomes" id="UP000828390">
    <property type="component" value="Unassembled WGS sequence"/>
</dbReference>
<reference evidence="2" key="1">
    <citation type="journal article" date="2019" name="bioRxiv">
        <title>The Genome of the Zebra Mussel, Dreissena polymorpha: A Resource for Invasive Species Research.</title>
        <authorList>
            <person name="McCartney M.A."/>
            <person name="Auch B."/>
            <person name="Kono T."/>
            <person name="Mallez S."/>
            <person name="Zhang Y."/>
            <person name="Obille A."/>
            <person name="Becker A."/>
            <person name="Abrahante J.E."/>
            <person name="Garbe J."/>
            <person name="Badalamenti J.P."/>
            <person name="Herman A."/>
            <person name="Mangelson H."/>
            <person name="Liachko I."/>
            <person name="Sullivan S."/>
            <person name="Sone E.D."/>
            <person name="Koren S."/>
            <person name="Silverstein K.A.T."/>
            <person name="Beckman K.B."/>
            <person name="Gohl D.M."/>
        </authorList>
    </citation>
    <scope>NUCLEOTIDE SEQUENCE</scope>
    <source>
        <strain evidence="2">Duluth1</strain>
        <tissue evidence="2">Whole animal</tissue>
    </source>
</reference>
<comment type="caution">
    <text evidence="2">The sequence shown here is derived from an EMBL/GenBank/DDBJ whole genome shotgun (WGS) entry which is preliminary data.</text>
</comment>
<protein>
    <submittedName>
        <fullName evidence="2">Uncharacterized protein</fullName>
    </submittedName>
</protein>
<keyword evidence="3" id="KW-1185">Reference proteome</keyword>
<feature type="compositionally biased region" description="Low complexity" evidence="1">
    <location>
        <begin position="23"/>
        <end position="36"/>
    </location>
</feature>
<organism evidence="2 3">
    <name type="scientific">Dreissena polymorpha</name>
    <name type="common">Zebra mussel</name>
    <name type="synonym">Mytilus polymorpha</name>
    <dbReference type="NCBI Taxonomy" id="45954"/>
    <lineage>
        <taxon>Eukaryota</taxon>
        <taxon>Metazoa</taxon>
        <taxon>Spiralia</taxon>
        <taxon>Lophotrochozoa</taxon>
        <taxon>Mollusca</taxon>
        <taxon>Bivalvia</taxon>
        <taxon>Autobranchia</taxon>
        <taxon>Heteroconchia</taxon>
        <taxon>Euheterodonta</taxon>
        <taxon>Imparidentia</taxon>
        <taxon>Neoheterodontei</taxon>
        <taxon>Myida</taxon>
        <taxon>Dreissenoidea</taxon>
        <taxon>Dreissenidae</taxon>
        <taxon>Dreissena</taxon>
    </lineage>
</organism>
<feature type="compositionally biased region" description="Polar residues" evidence="1">
    <location>
        <begin position="11"/>
        <end position="22"/>
    </location>
</feature>
<dbReference type="AlphaFoldDB" id="A0A9D4HUN2"/>